<keyword evidence="3" id="KW-0813">Transport</keyword>
<evidence type="ECO:0000256" key="4">
    <source>
        <dbReference type="ARBA" id="ARBA00022554"/>
    </source>
</evidence>
<dbReference type="Gene3D" id="1.20.1560.10">
    <property type="entry name" value="ABC transporter type 1, transmembrane domain"/>
    <property type="match status" value="2"/>
</dbReference>
<dbReference type="CDD" id="cd18595">
    <property type="entry name" value="ABC_6TM_MRP1_2_3_6_D1_like"/>
    <property type="match status" value="1"/>
</dbReference>
<dbReference type="PANTHER" id="PTHR24223:SF443">
    <property type="entry name" value="MULTIDRUG-RESISTANCE LIKE PROTEIN 1, ISOFORM I"/>
    <property type="match status" value="1"/>
</dbReference>
<feature type="domain" description="ABC transporter" evidence="14">
    <location>
        <begin position="1240"/>
        <end position="1475"/>
    </location>
</feature>
<evidence type="ECO:0000256" key="3">
    <source>
        <dbReference type="ARBA" id="ARBA00022448"/>
    </source>
</evidence>
<feature type="domain" description="ABC transporter" evidence="14">
    <location>
        <begin position="595"/>
        <end position="820"/>
    </location>
</feature>
<dbReference type="PROSITE" id="PS00211">
    <property type="entry name" value="ABC_TRANSPORTER_1"/>
    <property type="match status" value="2"/>
</dbReference>
<dbReference type="EMBL" id="QPFP01000102">
    <property type="protein sequence ID" value="TEB21794.1"/>
    <property type="molecule type" value="Genomic_DNA"/>
</dbReference>
<dbReference type="GO" id="GO:0000329">
    <property type="term" value="C:fungal-type vacuole membrane"/>
    <property type="evidence" value="ECO:0007669"/>
    <property type="project" value="UniProtKB-ARBA"/>
</dbReference>
<dbReference type="InterPro" id="IPR050173">
    <property type="entry name" value="ABC_transporter_C-like"/>
</dbReference>
<evidence type="ECO:0000256" key="5">
    <source>
        <dbReference type="ARBA" id="ARBA00022692"/>
    </source>
</evidence>
<evidence type="ECO:0000256" key="6">
    <source>
        <dbReference type="ARBA" id="ARBA00022737"/>
    </source>
</evidence>
<dbReference type="InterPro" id="IPR011527">
    <property type="entry name" value="ABC1_TM_dom"/>
</dbReference>
<name>A0A4Y7SJK8_COPMI</name>
<evidence type="ECO:0000256" key="9">
    <source>
        <dbReference type="ARBA" id="ARBA00022967"/>
    </source>
</evidence>
<dbReference type="GO" id="GO:0140359">
    <property type="term" value="F:ABC-type transporter activity"/>
    <property type="evidence" value="ECO:0007669"/>
    <property type="project" value="InterPro"/>
</dbReference>
<dbReference type="InterPro" id="IPR027417">
    <property type="entry name" value="P-loop_NTPase"/>
</dbReference>
<evidence type="ECO:0000256" key="8">
    <source>
        <dbReference type="ARBA" id="ARBA00022840"/>
    </source>
</evidence>
<dbReference type="FunFam" id="3.40.50.300:FF:000450">
    <property type="entry name" value="ABC transporter C family member 2"/>
    <property type="match status" value="1"/>
</dbReference>
<dbReference type="SUPFAM" id="SSF52540">
    <property type="entry name" value="P-loop containing nucleoside triphosphate hydrolases"/>
    <property type="match status" value="2"/>
</dbReference>
<dbReference type="InterPro" id="IPR036640">
    <property type="entry name" value="ABC1_TM_sf"/>
</dbReference>
<feature type="transmembrane region" description="Helical" evidence="13">
    <location>
        <begin position="1031"/>
        <end position="1054"/>
    </location>
</feature>
<feature type="compositionally biased region" description="Low complexity" evidence="12">
    <location>
        <begin position="825"/>
        <end position="835"/>
    </location>
</feature>
<dbReference type="Pfam" id="PF00664">
    <property type="entry name" value="ABC_membrane"/>
    <property type="match status" value="2"/>
</dbReference>
<sequence>MALATCRDPEGWAPISPTRPFDSTPCFEEGIALSSVLALLFAFGILRSSTLALQAPLERSVRSWSLLWLKIALLLGALGTGVANVVLIAVHSQSVPVFQYYALEPVAIFIATVLTYFNHTRNRTSSTILLLFWPTYLLALGFWLRTTIDTRLATYTHILILKSLSLGLGILSFLLECAGPEPEGPPEGKDTEESPIVTANIFSIWSFGWMTALMRKGTQQFITEKDLPPLLDQDKSANLGRDLKKALEKHTLWKALFVAYGAPFAVAAFLKVAQDCLAFLQPQLLRWFLSYIAEYQGSRFAPEQKRTKFEGFAIAVIMWRTFETGSVHSHYLEDWYAHQILSRMRVRAGLVTTIYNKALVLSNDERTQSSGDIVNLMSVDATRLQDLCTYGLISLSGPFQIILAFVSLYNLLGWSAFVGVAIMILSIPLNTFIARILKRMQEQQMKNRDKRTRLMSELLANIKSIKLYAWENTFIRRILETRNDQELKLLKKIGVVTSFNMTLWSGIPILVAFSSFATAAIVSDQPLTSDVIFPAMSLFMLLQFPLAMFAQVTSNIIEAWVSVKRLTTFLGASELQADARKVIPAHVVQEGDEVLSIKDGEFAWDRNSIQPALEGINLTIKKGELVGILGRVGAGKTSLLSAIIGDMTRREGEVVVRGTIAYAPQNPWVLSATVRENILFSHEYDETFYNLVLDACALGPDLALLPQGDLTEVGEKGITLSGGQRARIALARAVYARADLTLLDDCLAAVDSHVARHVFDNIIGPNGLLASKARILVTNSIAFIKQFDSLAYIRRGIILESGTYESLMSNPDAEIAKLVKGHGHTSGSSASGSSTPGFLTSGSITPEDNAEQDSIGKEGITPISEKSRRRFSHARAKLAAKPALQASTSTGLSKEHQEQGRVKIGVYKSYINATSKIGFSLFLLATVLQQVANVLSTLTLRYWGEHNREVGSNAGMFMYLLAYGSFSLSASILGGVSAIVMWVYCSLRSARKLHDSMLFSLMRAPLTFFELTPTGRVLNLFSRDTYVVDQILARVIQGLCRTIAVCLSILVVIGASFPPFLVVILPLGWFYLRVMKYYLATSRELKRLDAVSRSPIFAWFSESLAGLSTIRAFHQQDVFAAINHNRIDRNQMCYLPSISVNRWLAVRLEFVGAIIIFAVALFSMSALITTGVDAGLVGLVLSYALNTTSSLNWVVRSASEVEQNIVSVERILHQTEVKPEAPYDTVDYQIPSEWPHEGAIQFQNYSARYREGLDLVLKGVSLDIKAGHKIGVCGRTGAGKSSLLLALFRIIEPASGTILIDGVDITKIGLFDLRSTISIVPQTPDLFEGTLRENIDPVGEYTDQDIWVALEQAHLKEHVLSLPGHLDANVREGGTSLSSGQRQLLCFARALLKKTKILVLDEATSAVDLDTDKAIQGIIKGPAFENVTILTIAHRLNTIIDSDRVIVMDAGKVAEYDSPSNLLEQPTSQFFSLAKEAGLTNSD</sequence>
<evidence type="ECO:0000259" key="14">
    <source>
        <dbReference type="PROSITE" id="PS50893"/>
    </source>
</evidence>
<keyword evidence="11 13" id="KW-0472">Membrane</keyword>
<feature type="transmembrane region" description="Helical" evidence="13">
    <location>
        <begin position="154"/>
        <end position="175"/>
    </location>
</feature>
<dbReference type="Pfam" id="PF24357">
    <property type="entry name" value="TMD0_ABC"/>
    <property type="match status" value="1"/>
</dbReference>
<dbReference type="STRING" id="71717.A0A4Y7SJK8"/>
<keyword evidence="7" id="KW-0547">Nucleotide-binding</keyword>
<feature type="compositionally biased region" description="Polar residues" evidence="12">
    <location>
        <begin position="836"/>
        <end position="846"/>
    </location>
</feature>
<dbReference type="SUPFAM" id="SSF90123">
    <property type="entry name" value="ABC transporter transmembrane region"/>
    <property type="match status" value="2"/>
</dbReference>
<keyword evidence="6" id="KW-0677">Repeat</keyword>
<feature type="domain" description="ABC transmembrane type-1" evidence="15">
    <location>
        <begin position="265"/>
        <end position="558"/>
    </location>
</feature>
<dbReference type="FunFam" id="3.40.50.300:FF:000565">
    <property type="entry name" value="ABC bile acid transporter"/>
    <property type="match status" value="1"/>
</dbReference>
<dbReference type="FunFam" id="1.20.1560.10:FF:000020">
    <property type="entry name" value="ABC metal ion transporter"/>
    <property type="match status" value="1"/>
</dbReference>
<keyword evidence="5 13" id="KW-0812">Transmembrane</keyword>
<dbReference type="InterPro" id="IPR003593">
    <property type="entry name" value="AAA+_ATPase"/>
</dbReference>
<evidence type="ECO:0000256" key="7">
    <source>
        <dbReference type="ARBA" id="ARBA00022741"/>
    </source>
</evidence>
<evidence type="ECO:0000256" key="1">
    <source>
        <dbReference type="ARBA" id="ARBA00004128"/>
    </source>
</evidence>
<dbReference type="InterPro" id="IPR017871">
    <property type="entry name" value="ABC_transporter-like_CS"/>
</dbReference>
<evidence type="ECO:0000256" key="11">
    <source>
        <dbReference type="ARBA" id="ARBA00023136"/>
    </source>
</evidence>
<evidence type="ECO:0000256" key="13">
    <source>
        <dbReference type="SAM" id="Phobius"/>
    </source>
</evidence>
<evidence type="ECO:0000313" key="16">
    <source>
        <dbReference type="EMBL" id="TEB21794.1"/>
    </source>
</evidence>
<feature type="domain" description="ABC transmembrane type-1" evidence="15">
    <location>
        <begin position="921"/>
        <end position="1203"/>
    </location>
</feature>
<evidence type="ECO:0000256" key="2">
    <source>
        <dbReference type="ARBA" id="ARBA00009726"/>
    </source>
</evidence>
<feature type="transmembrane region" description="Helical" evidence="13">
    <location>
        <begin position="956"/>
        <end position="984"/>
    </location>
</feature>
<reference evidence="16 17" key="1">
    <citation type="journal article" date="2019" name="Nat. Ecol. Evol.">
        <title>Megaphylogeny resolves global patterns of mushroom evolution.</title>
        <authorList>
            <person name="Varga T."/>
            <person name="Krizsan K."/>
            <person name="Foldi C."/>
            <person name="Dima B."/>
            <person name="Sanchez-Garcia M."/>
            <person name="Sanchez-Ramirez S."/>
            <person name="Szollosi G.J."/>
            <person name="Szarkandi J.G."/>
            <person name="Papp V."/>
            <person name="Albert L."/>
            <person name="Andreopoulos W."/>
            <person name="Angelini C."/>
            <person name="Antonin V."/>
            <person name="Barry K.W."/>
            <person name="Bougher N.L."/>
            <person name="Buchanan P."/>
            <person name="Buyck B."/>
            <person name="Bense V."/>
            <person name="Catcheside P."/>
            <person name="Chovatia M."/>
            <person name="Cooper J."/>
            <person name="Damon W."/>
            <person name="Desjardin D."/>
            <person name="Finy P."/>
            <person name="Geml J."/>
            <person name="Haridas S."/>
            <person name="Hughes K."/>
            <person name="Justo A."/>
            <person name="Karasinski D."/>
            <person name="Kautmanova I."/>
            <person name="Kiss B."/>
            <person name="Kocsube S."/>
            <person name="Kotiranta H."/>
            <person name="LaButti K.M."/>
            <person name="Lechner B.E."/>
            <person name="Liimatainen K."/>
            <person name="Lipzen A."/>
            <person name="Lukacs Z."/>
            <person name="Mihaltcheva S."/>
            <person name="Morgado L.N."/>
            <person name="Niskanen T."/>
            <person name="Noordeloos M.E."/>
            <person name="Ohm R.A."/>
            <person name="Ortiz-Santana B."/>
            <person name="Ovrebo C."/>
            <person name="Racz N."/>
            <person name="Riley R."/>
            <person name="Savchenko A."/>
            <person name="Shiryaev A."/>
            <person name="Soop K."/>
            <person name="Spirin V."/>
            <person name="Szebenyi C."/>
            <person name="Tomsovsky M."/>
            <person name="Tulloss R.E."/>
            <person name="Uehling J."/>
            <person name="Grigoriev I.V."/>
            <person name="Vagvolgyi C."/>
            <person name="Papp T."/>
            <person name="Martin F.M."/>
            <person name="Miettinen O."/>
            <person name="Hibbett D.S."/>
            <person name="Nagy L.G."/>
        </authorList>
    </citation>
    <scope>NUCLEOTIDE SEQUENCE [LARGE SCALE GENOMIC DNA]</scope>
    <source>
        <strain evidence="16 17">FP101781</strain>
    </source>
</reference>
<dbReference type="Pfam" id="PF00005">
    <property type="entry name" value="ABC_tran"/>
    <property type="match status" value="2"/>
</dbReference>
<dbReference type="GO" id="GO:0005524">
    <property type="term" value="F:ATP binding"/>
    <property type="evidence" value="ECO:0007669"/>
    <property type="project" value="UniProtKB-KW"/>
</dbReference>
<proteinExistence type="inferred from homology"/>
<feature type="transmembrane region" description="Helical" evidence="13">
    <location>
        <begin position="535"/>
        <end position="557"/>
    </location>
</feature>
<dbReference type="FunFam" id="1.20.1560.10:FF:000010">
    <property type="entry name" value="Multidrug resistance-associated ABC transporter"/>
    <property type="match status" value="1"/>
</dbReference>
<dbReference type="InterPro" id="IPR056227">
    <property type="entry name" value="TMD0_ABC"/>
</dbReference>
<dbReference type="SMART" id="SM00382">
    <property type="entry name" value="AAA"/>
    <property type="match status" value="2"/>
</dbReference>
<keyword evidence="10 13" id="KW-1133">Transmembrane helix</keyword>
<feature type="transmembrane region" description="Helical" evidence="13">
    <location>
        <begin position="98"/>
        <end position="117"/>
    </location>
</feature>
<evidence type="ECO:0000256" key="12">
    <source>
        <dbReference type="SAM" id="MobiDB-lite"/>
    </source>
</evidence>
<keyword evidence="4" id="KW-0926">Vacuole</keyword>
<organism evidence="16 17">
    <name type="scientific">Coprinellus micaceus</name>
    <name type="common">Glistening ink-cap mushroom</name>
    <name type="synonym">Coprinus micaceus</name>
    <dbReference type="NCBI Taxonomy" id="71717"/>
    <lineage>
        <taxon>Eukaryota</taxon>
        <taxon>Fungi</taxon>
        <taxon>Dikarya</taxon>
        <taxon>Basidiomycota</taxon>
        <taxon>Agaricomycotina</taxon>
        <taxon>Agaricomycetes</taxon>
        <taxon>Agaricomycetidae</taxon>
        <taxon>Agaricales</taxon>
        <taxon>Agaricineae</taxon>
        <taxon>Psathyrellaceae</taxon>
        <taxon>Coprinellus</taxon>
    </lineage>
</organism>
<dbReference type="GO" id="GO:0016887">
    <property type="term" value="F:ATP hydrolysis activity"/>
    <property type="evidence" value="ECO:0007669"/>
    <property type="project" value="InterPro"/>
</dbReference>
<dbReference type="InterPro" id="IPR003439">
    <property type="entry name" value="ABC_transporter-like_ATP-bd"/>
</dbReference>
<keyword evidence="9" id="KW-1278">Translocase</keyword>
<gene>
    <name evidence="16" type="ORF">FA13DRAFT_1741530</name>
</gene>
<dbReference type="PROSITE" id="PS50929">
    <property type="entry name" value="ABC_TM1F"/>
    <property type="match status" value="2"/>
</dbReference>
<evidence type="ECO:0000259" key="15">
    <source>
        <dbReference type="PROSITE" id="PS50929"/>
    </source>
</evidence>
<keyword evidence="17" id="KW-1185">Reference proteome</keyword>
<evidence type="ECO:0000313" key="17">
    <source>
        <dbReference type="Proteomes" id="UP000298030"/>
    </source>
</evidence>
<comment type="subcellular location">
    <subcellularLocation>
        <location evidence="1">Vacuole membrane</location>
        <topology evidence="1">Multi-pass membrane protein</topology>
    </subcellularLocation>
</comment>
<dbReference type="Proteomes" id="UP000298030">
    <property type="component" value="Unassembled WGS sequence"/>
</dbReference>
<accession>A0A4Y7SJK8</accession>
<feature type="region of interest" description="Disordered" evidence="12">
    <location>
        <begin position="820"/>
        <end position="868"/>
    </location>
</feature>
<feature type="transmembrane region" description="Helical" evidence="13">
    <location>
        <begin position="129"/>
        <end position="148"/>
    </location>
</feature>
<feature type="transmembrane region" description="Helical" evidence="13">
    <location>
        <begin position="1060"/>
        <end position="1079"/>
    </location>
</feature>
<comment type="caution">
    <text evidence="16">The sequence shown here is derived from an EMBL/GenBank/DDBJ whole genome shotgun (WGS) entry which is preliminary data.</text>
</comment>
<dbReference type="Gene3D" id="3.40.50.300">
    <property type="entry name" value="P-loop containing nucleotide triphosphate hydrolases"/>
    <property type="match status" value="2"/>
</dbReference>
<feature type="transmembrane region" description="Helical" evidence="13">
    <location>
        <begin position="67"/>
        <end position="92"/>
    </location>
</feature>
<dbReference type="CDD" id="cd03250">
    <property type="entry name" value="ABCC_MRP_domain1"/>
    <property type="match status" value="1"/>
</dbReference>
<feature type="transmembrane region" description="Helical" evidence="13">
    <location>
        <begin position="501"/>
        <end position="523"/>
    </location>
</feature>
<evidence type="ECO:0000256" key="10">
    <source>
        <dbReference type="ARBA" id="ARBA00022989"/>
    </source>
</evidence>
<dbReference type="PANTHER" id="PTHR24223">
    <property type="entry name" value="ATP-BINDING CASSETTE SUB-FAMILY C"/>
    <property type="match status" value="1"/>
</dbReference>
<protein>
    <submittedName>
        <fullName evidence="16">Metal resistance protein YCF1</fullName>
    </submittedName>
</protein>
<comment type="similarity">
    <text evidence="2">Belongs to the ABC transporter superfamily. ABCC family. Conjugate transporter (TC 3.A.1.208) subfamily.</text>
</comment>
<feature type="transmembrane region" description="Helical" evidence="13">
    <location>
        <begin position="414"/>
        <end position="437"/>
    </location>
</feature>
<feature type="transmembrane region" description="Helical" evidence="13">
    <location>
        <begin position="1148"/>
        <end position="1168"/>
    </location>
</feature>
<dbReference type="OrthoDB" id="6500128at2759"/>
<feature type="transmembrane region" description="Helical" evidence="13">
    <location>
        <begin position="917"/>
        <end position="936"/>
    </location>
</feature>
<dbReference type="CDD" id="cd18603">
    <property type="entry name" value="ABC_6TM_MRP1_2_3_6_D2_like"/>
    <property type="match status" value="1"/>
</dbReference>
<feature type="transmembrane region" description="Helical" evidence="13">
    <location>
        <begin position="387"/>
        <end position="408"/>
    </location>
</feature>
<dbReference type="CDD" id="cd03244">
    <property type="entry name" value="ABCC_MRP_domain2"/>
    <property type="match status" value="1"/>
</dbReference>
<keyword evidence="8" id="KW-0067">ATP-binding</keyword>
<feature type="transmembrane region" description="Helical" evidence="13">
    <location>
        <begin position="30"/>
        <end position="46"/>
    </location>
</feature>
<dbReference type="PROSITE" id="PS50893">
    <property type="entry name" value="ABC_TRANSPORTER_2"/>
    <property type="match status" value="2"/>
</dbReference>